<dbReference type="RefSeq" id="WP_220169392.1">
    <property type="nucleotide sequence ID" value="NZ_JAIBOA010000021.1"/>
</dbReference>
<evidence type="ECO:0000313" key="1">
    <source>
        <dbReference type="EMBL" id="MBW8486155.1"/>
    </source>
</evidence>
<reference evidence="1 2" key="1">
    <citation type="submission" date="2021-07" db="EMBL/GenBank/DDBJ databases">
        <title>Actinomadura sp. PM05-2 isolated from lichen.</title>
        <authorList>
            <person name="Somphong A."/>
            <person name="Phongsopitanun W."/>
            <person name="Tanasupawat S."/>
            <person name="Peongsungnone V."/>
        </authorList>
    </citation>
    <scope>NUCLEOTIDE SEQUENCE [LARGE SCALE GENOMIC DNA]</scope>
    <source>
        <strain evidence="1 2">PM05-2</strain>
    </source>
</reference>
<protein>
    <recommendedName>
        <fullName evidence="3">CHAD domain-containing protein</fullName>
    </recommendedName>
</protein>
<gene>
    <name evidence="1" type="ORF">K1Y72_27550</name>
</gene>
<dbReference type="Proteomes" id="UP000774570">
    <property type="component" value="Unassembled WGS sequence"/>
</dbReference>
<evidence type="ECO:0000313" key="2">
    <source>
        <dbReference type="Proteomes" id="UP000774570"/>
    </source>
</evidence>
<organism evidence="1 2">
    <name type="scientific">Actinomadura parmotrematis</name>
    <dbReference type="NCBI Taxonomy" id="2864039"/>
    <lineage>
        <taxon>Bacteria</taxon>
        <taxon>Bacillati</taxon>
        <taxon>Actinomycetota</taxon>
        <taxon>Actinomycetes</taxon>
        <taxon>Streptosporangiales</taxon>
        <taxon>Thermomonosporaceae</taxon>
        <taxon>Actinomadura</taxon>
    </lineage>
</organism>
<sequence length="263" mass="27726">MTLEADALEARIGELRAAVRRSMAAGDRATARRLRAELREAERSWDAAVLGGGPPARPGPQVREQALRALDVLGAPAAPRLVAAVHAALHGGDITGSRLANLRRDEERAFRSAPHARAHYVCAALTADLLAPARGLLTVGSWPLERRVVGRLSARTDFLTAAIRLAGHPRHGEPAVQRLLWRFAANIPGASGGALGTVDAAALAAAAQAELDVHLGADRRERAAAAARAARLGDAERLFGHRLRALRAASGGLPHDPSDGERR</sequence>
<keyword evidence="2" id="KW-1185">Reference proteome</keyword>
<accession>A0ABS7G0B7</accession>
<comment type="caution">
    <text evidence="1">The sequence shown here is derived from an EMBL/GenBank/DDBJ whole genome shotgun (WGS) entry which is preliminary data.</text>
</comment>
<evidence type="ECO:0008006" key="3">
    <source>
        <dbReference type="Google" id="ProtNLM"/>
    </source>
</evidence>
<dbReference type="EMBL" id="JAIBOA010000021">
    <property type="protein sequence ID" value="MBW8486155.1"/>
    <property type="molecule type" value="Genomic_DNA"/>
</dbReference>
<name>A0ABS7G0B7_9ACTN</name>
<proteinExistence type="predicted"/>